<evidence type="ECO:0000256" key="1">
    <source>
        <dbReference type="ARBA" id="ARBA00023125"/>
    </source>
</evidence>
<dbReference type="SUPFAM" id="SSF47413">
    <property type="entry name" value="lambda repressor-like DNA-binding domains"/>
    <property type="match status" value="1"/>
</dbReference>
<protein>
    <submittedName>
        <fullName evidence="3">Plasmid maintenance system antidote protein, XRE family</fullName>
    </submittedName>
    <submittedName>
        <fullName evidence="4">Plasmid maintenance system antidote protein,XRE family</fullName>
    </submittedName>
</protein>
<dbReference type="Gene3D" id="1.10.260.40">
    <property type="entry name" value="lambda repressor-like DNA-binding domains"/>
    <property type="match status" value="1"/>
</dbReference>
<dbReference type="InterPro" id="IPR013430">
    <property type="entry name" value="Toxin_antidote_HigA"/>
</dbReference>
<keyword evidence="1" id="KW-0238">DNA-binding</keyword>
<sequence length="110" mass="11904">MQDKMRAVHPGEILREDVLAPLGMSARQFALALGVPANRVSQILASERAVTADTALRLGRLLGSKPDFWLRLQARYDLKTQQGVAGAEIAREVKPLSRKVLISAGASVDV</sequence>
<dbReference type="PANTHER" id="PTHR36924">
    <property type="entry name" value="ANTITOXIN HIGA-1"/>
    <property type="match status" value="1"/>
</dbReference>
<evidence type="ECO:0000313" key="3">
    <source>
        <dbReference type="EMBL" id="CBH75396.1"/>
    </source>
</evidence>
<dbReference type="NCBIfam" id="TIGR02607">
    <property type="entry name" value="antidote_HigA"/>
    <property type="match status" value="1"/>
</dbReference>
<dbReference type="EMBL" id="CABO01000043">
    <property type="protein sequence ID" value="CBI02867.1"/>
    <property type="molecule type" value="Genomic_DNA"/>
</dbReference>
<accession>E6PG09</accession>
<dbReference type="InterPro" id="IPR010982">
    <property type="entry name" value="Lambda_DNA-bd_dom_sf"/>
</dbReference>
<dbReference type="AlphaFoldDB" id="E6PG09"/>
<dbReference type="PANTHER" id="PTHR36924:SF1">
    <property type="entry name" value="ANTITOXIN HIGA-1"/>
    <property type="match status" value="1"/>
</dbReference>
<dbReference type="InterPro" id="IPR001387">
    <property type="entry name" value="Cro/C1-type_HTH"/>
</dbReference>
<dbReference type="EMBL" id="CABL01000008">
    <property type="protein sequence ID" value="CBH75396.1"/>
    <property type="molecule type" value="Genomic_DNA"/>
</dbReference>
<dbReference type="GO" id="GO:0003677">
    <property type="term" value="F:DNA binding"/>
    <property type="evidence" value="ECO:0007669"/>
    <property type="project" value="UniProtKB-KW"/>
</dbReference>
<feature type="domain" description="HTH cro/C1-type" evidence="2">
    <location>
        <begin position="22"/>
        <end position="69"/>
    </location>
</feature>
<name>E6PG09_9ZZZZ</name>
<reference evidence="3" key="1">
    <citation type="submission" date="2009-10" db="EMBL/GenBank/DDBJ databases">
        <title>Diversity of trophic interactions inside an arsenic-rich microbial ecosystem.</title>
        <authorList>
            <person name="Bertin P.N."/>
            <person name="Heinrich-Salmeron A."/>
            <person name="Pelletier E."/>
            <person name="Goulhen-Chollet F."/>
            <person name="Arsene-Ploetze F."/>
            <person name="Gallien S."/>
            <person name="Calteau A."/>
            <person name="Vallenet D."/>
            <person name="Casiot C."/>
            <person name="Chane-Woon-Ming B."/>
            <person name="Giloteaux L."/>
            <person name="Barakat M."/>
            <person name="Bonnefoy V."/>
            <person name="Bruneel O."/>
            <person name="Chandler M."/>
            <person name="Cleiss J."/>
            <person name="Duran R."/>
            <person name="Elbaz-Poulichet F."/>
            <person name="Fonknechten N."/>
            <person name="Lauga B."/>
            <person name="Mornico D."/>
            <person name="Ortet P."/>
            <person name="Schaeffer C."/>
            <person name="Siguier P."/>
            <person name="Alexander Thil Smith A."/>
            <person name="Van Dorsselaer A."/>
            <person name="Weissenbach J."/>
            <person name="Medigue C."/>
            <person name="Le Paslier D."/>
        </authorList>
    </citation>
    <scope>NUCLEOTIDE SEQUENCE</scope>
</reference>
<dbReference type="SMART" id="SM00530">
    <property type="entry name" value="HTH_XRE"/>
    <property type="match status" value="1"/>
</dbReference>
<evidence type="ECO:0000313" key="4">
    <source>
        <dbReference type="EMBL" id="CBI02867.1"/>
    </source>
</evidence>
<gene>
    <name evidence="3" type="ORF">CARN1_1413</name>
    <name evidence="4" type="ORF">CARN4_1232</name>
</gene>
<comment type="caution">
    <text evidence="3">The sequence shown here is derived from an EMBL/GenBank/DDBJ whole genome shotgun (WGS) entry which is preliminary data.</text>
</comment>
<organism evidence="3">
    <name type="scientific">mine drainage metagenome</name>
    <dbReference type="NCBI Taxonomy" id="410659"/>
    <lineage>
        <taxon>unclassified sequences</taxon>
        <taxon>metagenomes</taxon>
        <taxon>ecological metagenomes</taxon>
    </lineage>
</organism>
<proteinExistence type="predicted"/>
<dbReference type="CDD" id="cd00093">
    <property type="entry name" value="HTH_XRE"/>
    <property type="match status" value="1"/>
</dbReference>
<evidence type="ECO:0000259" key="2">
    <source>
        <dbReference type="PROSITE" id="PS50943"/>
    </source>
</evidence>
<dbReference type="PROSITE" id="PS50943">
    <property type="entry name" value="HTH_CROC1"/>
    <property type="match status" value="1"/>
</dbReference>
<dbReference type="Pfam" id="PF01381">
    <property type="entry name" value="HTH_3"/>
    <property type="match status" value="1"/>
</dbReference>